<dbReference type="GO" id="GO:0005524">
    <property type="term" value="F:ATP binding"/>
    <property type="evidence" value="ECO:0007669"/>
    <property type="project" value="UniProtKB-KW"/>
</dbReference>
<evidence type="ECO:0000256" key="10">
    <source>
        <dbReference type="SAM" id="MobiDB-lite"/>
    </source>
</evidence>
<dbReference type="InterPro" id="IPR011054">
    <property type="entry name" value="Rudment_hybrid_motif"/>
</dbReference>
<feature type="region of interest" description="Disordered" evidence="10">
    <location>
        <begin position="1"/>
        <end position="28"/>
    </location>
</feature>
<dbReference type="UniPathway" id="UPA00074">
    <property type="reaction ID" value="UER00125"/>
</dbReference>
<dbReference type="InterPro" id="IPR000115">
    <property type="entry name" value="PRibGlycinamide_synth"/>
</dbReference>
<comment type="similarity">
    <text evidence="7">Belongs to the GARS family.</text>
</comment>
<feature type="non-terminal residue" evidence="12">
    <location>
        <position position="1"/>
    </location>
</feature>
<reference evidence="12" key="1">
    <citation type="submission" date="2018-05" db="EMBL/GenBank/DDBJ databases">
        <authorList>
            <person name="Lanie J.A."/>
            <person name="Ng W.-L."/>
            <person name="Kazmierczak K.M."/>
            <person name="Andrzejewski T.M."/>
            <person name="Davidsen T.M."/>
            <person name="Wayne K.J."/>
            <person name="Tettelin H."/>
            <person name="Glass J.I."/>
            <person name="Rusch D."/>
            <person name="Podicherti R."/>
            <person name="Tsui H.-C.T."/>
            <person name="Winkler M.E."/>
        </authorList>
    </citation>
    <scope>NUCLEOTIDE SEQUENCE</scope>
</reference>
<dbReference type="GO" id="GO:0009113">
    <property type="term" value="P:purine nucleobase biosynthetic process"/>
    <property type="evidence" value="ECO:0007669"/>
    <property type="project" value="InterPro"/>
</dbReference>
<evidence type="ECO:0000256" key="7">
    <source>
        <dbReference type="ARBA" id="ARBA00038345"/>
    </source>
</evidence>
<evidence type="ECO:0000256" key="6">
    <source>
        <dbReference type="ARBA" id="ARBA00022840"/>
    </source>
</evidence>
<dbReference type="EMBL" id="UINC01172177">
    <property type="protein sequence ID" value="SVD77117.1"/>
    <property type="molecule type" value="Genomic_DNA"/>
</dbReference>
<dbReference type="SMART" id="SM01210">
    <property type="entry name" value="GARS_C"/>
    <property type="match status" value="1"/>
</dbReference>
<dbReference type="SUPFAM" id="SSF56059">
    <property type="entry name" value="Glutathione synthetase ATP-binding domain-like"/>
    <property type="match status" value="1"/>
</dbReference>
<feature type="compositionally biased region" description="Basic and acidic residues" evidence="10">
    <location>
        <begin position="10"/>
        <end position="20"/>
    </location>
</feature>
<dbReference type="Pfam" id="PF02843">
    <property type="entry name" value="GARS_C"/>
    <property type="match status" value="1"/>
</dbReference>
<keyword evidence="5" id="KW-0658">Purine biosynthesis</keyword>
<comment type="pathway">
    <text evidence="1">Purine metabolism; IMP biosynthesis via de novo pathway; N(1)-(5-phospho-D-ribosyl)glycinamide from 5-phospho-alpha-D-ribose 1-diphosphate: step 2/2.</text>
</comment>
<keyword evidence="3" id="KW-0436">Ligase</keyword>
<evidence type="ECO:0000256" key="9">
    <source>
        <dbReference type="ARBA" id="ARBA00042864"/>
    </source>
</evidence>
<evidence type="ECO:0000256" key="2">
    <source>
        <dbReference type="ARBA" id="ARBA00013255"/>
    </source>
</evidence>
<evidence type="ECO:0000313" key="12">
    <source>
        <dbReference type="EMBL" id="SVD77117.1"/>
    </source>
</evidence>
<dbReference type="InterPro" id="IPR037123">
    <property type="entry name" value="PRibGlycinamide_synth_C_sf"/>
</dbReference>
<accession>A0A382Y182</accession>
<dbReference type="InterPro" id="IPR011761">
    <property type="entry name" value="ATP-grasp"/>
</dbReference>
<dbReference type="InterPro" id="IPR020561">
    <property type="entry name" value="PRibGlycinamid_synth_ATP-grasp"/>
</dbReference>
<dbReference type="GO" id="GO:0004637">
    <property type="term" value="F:phosphoribosylamine-glycine ligase activity"/>
    <property type="evidence" value="ECO:0007669"/>
    <property type="project" value="UniProtKB-EC"/>
</dbReference>
<dbReference type="AlphaFoldDB" id="A0A382Y182"/>
<dbReference type="PROSITE" id="PS50975">
    <property type="entry name" value="ATP_GRASP"/>
    <property type="match status" value="1"/>
</dbReference>
<gene>
    <name evidence="12" type="ORF">METZ01_LOCUS429971</name>
</gene>
<keyword evidence="6" id="KW-0067">ATP-binding</keyword>
<evidence type="ECO:0000256" key="5">
    <source>
        <dbReference type="ARBA" id="ARBA00022755"/>
    </source>
</evidence>
<dbReference type="PANTHER" id="PTHR43472">
    <property type="entry name" value="PHOSPHORIBOSYLAMINE--GLYCINE LIGASE"/>
    <property type="match status" value="1"/>
</dbReference>
<evidence type="ECO:0000259" key="11">
    <source>
        <dbReference type="PROSITE" id="PS50975"/>
    </source>
</evidence>
<dbReference type="Gene3D" id="3.90.600.10">
    <property type="entry name" value="Phosphoribosylglycinamide synthetase, C-terminal domain"/>
    <property type="match status" value="1"/>
</dbReference>
<dbReference type="EC" id="6.3.4.13" evidence="2"/>
<dbReference type="Pfam" id="PF01071">
    <property type="entry name" value="GARS_A"/>
    <property type="match status" value="1"/>
</dbReference>
<sequence>NSYHFFGSAQDHKRVGEGDRGPNTGGMGAYSPAPLLTDKLEEKIKKKIIEPTLKAMKDLGHSYKGFLYAGLMINKGDPYLIEYNIRMGDPECQVLMMRLETDLLEIIDCATRNKINNLKIEWTKKSSITIVLCAKGYPYNYIRDSEIKNLSNILTDKNNQIFHAGTYEKNNKTYSSGGRVLNITSSSESLTEARNKSLANIDKINWSDGFFRKDIGWRTINNK</sequence>
<dbReference type="PANTHER" id="PTHR43472:SF1">
    <property type="entry name" value="PHOSPHORIBOSYLAMINE--GLYCINE LIGASE, CHLOROPLASTIC"/>
    <property type="match status" value="1"/>
</dbReference>
<name>A0A382Y182_9ZZZZ</name>
<dbReference type="Gene3D" id="3.30.470.20">
    <property type="entry name" value="ATP-grasp fold, B domain"/>
    <property type="match status" value="1"/>
</dbReference>
<feature type="domain" description="ATP-grasp" evidence="11">
    <location>
        <begin position="40"/>
        <end position="112"/>
    </location>
</feature>
<keyword evidence="4" id="KW-0547">Nucleotide-binding</keyword>
<protein>
    <recommendedName>
        <fullName evidence="2">phosphoribosylamine--glycine ligase</fullName>
        <ecNumber evidence="2">6.3.4.13</ecNumber>
    </recommendedName>
    <alternativeName>
        <fullName evidence="8">Glycinamide ribonucleotide synthetase</fullName>
    </alternativeName>
    <alternativeName>
        <fullName evidence="9">Phosphoribosylglycinamide synthetase</fullName>
    </alternativeName>
</protein>
<evidence type="ECO:0000256" key="1">
    <source>
        <dbReference type="ARBA" id="ARBA00005174"/>
    </source>
</evidence>
<dbReference type="GO" id="GO:0006189">
    <property type="term" value="P:'de novo' IMP biosynthetic process"/>
    <property type="evidence" value="ECO:0007669"/>
    <property type="project" value="UniProtKB-UniPathway"/>
</dbReference>
<dbReference type="InterPro" id="IPR020560">
    <property type="entry name" value="PRibGlycinamide_synth_C-dom"/>
</dbReference>
<dbReference type="GO" id="GO:0046872">
    <property type="term" value="F:metal ion binding"/>
    <property type="evidence" value="ECO:0007669"/>
    <property type="project" value="InterPro"/>
</dbReference>
<dbReference type="SMART" id="SM01209">
    <property type="entry name" value="GARS_A"/>
    <property type="match status" value="1"/>
</dbReference>
<proteinExistence type="inferred from homology"/>
<evidence type="ECO:0000256" key="3">
    <source>
        <dbReference type="ARBA" id="ARBA00022598"/>
    </source>
</evidence>
<dbReference type="SUPFAM" id="SSF51246">
    <property type="entry name" value="Rudiment single hybrid motif"/>
    <property type="match status" value="1"/>
</dbReference>
<evidence type="ECO:0000256" key="8">
    <source>
        <dbReference type="ARBA" id="ARBA00042242"/>
    </source>
</evidence>
<evidence type="ECO:0000256" key="4">
    <source>
        <dbReference type="ARBA" id="ARBA00022741"/>
    </source>
</evidence>
<organism evidence="12">
    <name type="scientific">marine metagenome</name>
    <dbReference type="NCBI Taxonomy" id="408172"/>
    <lineage>
        <taxon>unclassified sequences</taxon>
        <taxon>metagenomes</taxon>
        <taxon>ecological metagenomes</taxon>
    </lineage>
</organism>